<keyword evidence="4" id="KW-0902">Two-component regulatory system</keyword>
<dbReference type="CDD" id="cd17536">
    <property type="entry name" value="REC_YesN-like"/>
    <property type="match status" value="1"/>
</dbReference>
<dbReference type="GO" id="GO:0003700">
    <property type="term" value="F:DNA-binding transcription factor activity"/>
    <property type="evidence" value="ECO:0007669"/>
    <property type="project" value="InterPro"/>
</dbReference>
<reference evidence="12 13" key="1">
    <citation type="submission" date="2020-08" db="EMBL/GenBank/DDBJ databases">
        <title>Genomic Encyclopedia of Type Strains, Phase IV (KMG-IV): sequencing the most valuable type-strain genomes for metagenomic binning, comparative biology and taxonomic classification.</title>
        <authorList>
            <person name="Goeker M."/>
        </authorList>
    </citation>
    <scope>NUCLEOTIDE SEQUENCE [LARGE SCALE GENOMIC DNA]</scope>
    <source>
        <strain evidence="12 13">DSM 2461</strain>
    </source>
</reference>
<dbReference type="InterPro" id="IPR051552">
    <property type="entry name" value="HptR"/>
</dbReference>
<dbReference type="GO" id="GO:0005737">
    <property type="term" value="C:cytoplasm"/>
    <property type="evidence" value="ECO:0007669"/>
    <property type="project" value="UniProtKB-SubCell"/>
</dbReference>
<feature type="domain" description="Response regulatory" evidence="11">
    <location>
        <begin position="3"/>
        <end position="120"/>
    </location>
</feature>
<dbReference type="SUPFAM" id="SSF46689">
    <property type="entry name" value="Homeodomain-like"/>
    <property type="match status" value="2"/>
</dbReference>
<name>A0A841RDV7_9SPIO</name>
<proteinExistence type="predicted"/>
<comment type="caution">
    <text evidence="12">The sequence shown here is derived from an EMBL/GenBank/DDBJ whole genome shotgun (WGS) entry which is preliminary data.</text>
</comment>
<dbReference type="Pfam" id="PF12833">
    <property type="entry name" value="HTH_18"/>
    <property type="match status" value="1"/>
</dbReference>
<dbReference type="InterPro" id="IPR018060">
    <property type="entry name" value="HTH_AraC"/>
</dbReference>
<dbReference type="EMBL" id="JACHGJ010000008">
    <property type="protein sequence ID" value="MBB6481806.1"/>
    <property type="molecule type" value="Genomic_DNA"/>
</dbReference>
<dbReference type="InterPro" id="IPR001789">
    <property type="entry name" value="Sig_transdc_resp-reg_receiver"/>
</dbReference>
<evidence type="ECO:0000256" key="9">
    <source>
        <dbReference type="SAM" id="Coils"/>
    </source>
</evidence>
<keyword evidence="9" id="KW-0175">Coiled coil</keyword>
<dbReference type="InterPro" id="IPR018062">
    <property type="entry name" value="HTH_AraC-typ_CS"/>
</dbReference>
<evidence type="ECO:0000256" key="3">
    <source>
        <dbReference type="ARBA" id="ARBA00022553"/>
    </source>
</evidence>
<evidence type="ECO:0000313" key="12">
    <source>
        <dbReference type="EMBL" id="MBB6481806.1"/>
    </source>
</evidence>
<dbReference type="GO" id="GO:0000160">
    <property type="term" value="P:phosphorelay signal transduction system"/>
    <property type="evidence" value="ECO:0007669"/>
    <property type="project" value="UniProtKB-KW"/>
</dbReference>
<evidence type="ECO:0000256" key="2">
    <source>
        <dbReference type="ARBA" id="ARBA00022490"/>
    </source>
</evidence>
<sequence>MYRVMIVDDEEPVLDSFAFIFSKYVSDFTLCGKARSGTEAVRLIRELNPDLVFMDIQMPGVDGIEAIRQIQPLFPHTVFILATAYERFDIAQKAIHLGVFSYLVKPVSRQKILEELKQVKKHLDERKKISESQEEEEEFLEKRKEEFKRDFLSSLIWKNPDKDKWEEFCRLFDVNSERSAIYLVGGIPGASMDLRQDIYNEISRKIRYKYKCHTADLGDKLLLLFPEEREMKDLEKRFREILSAYESYHIILGAGDFRTFNQLSDSFALAFEPFSDENGENNGRNREQKRIHKVYREILTAERAIGENLFKEYWIEVFKNYTFDIAKGKMVGLFTLILQNMDNHLLIRSNFNIDPAEEIIPLENMEDWRKWASVAAKELFDLLDKQRSQSYPKPLKKALSYIAENYSSQIQLTAVADECLVSPSYLSRLFSEHLDTKFIDYVNRFRINQAVILLRDRKLSIKEASYMVGYQDPNYFSRIFRKIMGVSPSDLEKRGSL</sequence>
<evidence type="ECO:0000256" key="6">
    <source>
        <dbReference type="ARBA" id="ARBA00023125"/>
    </source>
</evidence>
<feature type="coiled-coil region" evidence="9">
    <location>
        <begin position="113"/>
        <end position="150"/>
    </location>
</feature>
<dbReference type="AlphaFoldDB" id="A0A841RDV7"/>
<comment type="subcellular location">
    <subcellularLocation>
        <location evidence="1">Cytoplasm</location>
    </subcellularLocation>
</comment>
<dbReference type="RefSeq" id="WP_184748044.1">
    <property type="nucleotide sequence ID" value="NZ_JACHGJ010000008.1"/>
</dbReference>
<dbReference type="PROSITE" id="PS50110">
    <property type="entry name" value="RESPONSE_REGULATORY"/>
    <property type="match status" value="1"/>
</dbReference>
<dbReference type="PROSITE" id="PS01124">
    <property type="entry name" value="HTH_ARAC_FAMILY_2"/>
    <property type="match status" value="1"/>
</dbReference>
<dbReference type="Gene3D" id="1.10.10.60">
    <property type="entry name" value="Homeodomain-like"/>
    <property type="match status" value="2"/>
</dbReference>
<keyword evidence="3 8" id="KW-0597">Phosphoprotein</keyword>
<feature type="domain" description="HTH araC/xylS-type" evidence="10">
    <location>
        <begin position="396"/>
        <end position="494"/>
    </location>
</feature>
<keyword evidence="5" id="KW-0805">Transcription regulation</keyword>
<evidence type="ECO:0000259" key="10">
    <source>
        <dbReference type="PROSITE" id="PS01124"/>
    </source>
</evidence>
<evidence type="ECO:0000256" key="7">
    <source>
        <dbReference type="ARBA" id="ARBA00023163"/>
    </source>
</evidence>
<keyword evidence="2" id="KW-0963">Cytoplasm</keyword>
<keyword evidence="6" id="KW-0238">DNA-binding</keyword>
<evidence type="ECO:0000256" key="5">
    <source>
        <dbReference type="ARBA" id="ARBA00023015"/>
    </source>
</evidence>
<feature type="modified residue" description="4-aspartylphosphate" evidence="8">
    <location>
        <position position="55"/>
    </location>
</feature>
<dbReference type="Pfam" id="PF00072">
    <property type="entry name" value="Response_reg"/>
    <property type="match status" value="1"/>
</dbReference>
<keyword evidence="13" id="KW-1185">Reference proteome</keyword>
<dbReference type="InterPro" id="IPR009057">
    <property type="entry name" value="Homeodomain-like_sf"/>
</dbReference>
<gene>
    <name evidence="12" type="ORF">HNR50_003487</name>
</gene>
<dbReference type="PROSITE" id="PS00041">
    <property type="entry name" value="HTH_ARAC_FAMILY_1"/>
    <property type="match status" value="1"/>
</dbReference>
<dbReference type="SUPFAM" id="SSF52172">
    <property type="entry name" value="CheY-like"/>
    <property type="match status" value="1"/>
</dbReference>
<dbReference type="PANTHER" id="PTHR42713:SF3">
    <property type="entry name" value="TRANSCRIPTIONAL REGULATORY PROTEIN HPTR"/>
    <property type="match status" value="1"/>
</dbReference>
<evidence type="ECO:0000256" key="4">
    <source>
        <dbReference type="ARBA" id="ARBA00023012"/>
    </source>
</evidence>
<keyword evidence="7" id="KW-0804">Transcription</keyword>
<dbReference type="PANTHER" id="PTHR42713">
    <property type="entry name" value="HISTIDINE KINASE-RELATED"/>
    <property type="match status" value="1"/>
</dbReference>
<dbReference type="Gene3D" id="3.40.50.2300">
    <property type="match status" value="1"/>
</dbReference>
<dbReference type="InterPro" id="IPR011006">
    <property type="entry name" value="CheY-like_superfamily"/>
</dbReference>
<organism evidence="12 13">
    <name type="scientific">Spirochaeta isovalerica</name>
    <dbReference type="NCBI Taxonomy" id="150"/>
    <lineage>
        <taxon>Bacteria</taxon>
        <taxon>Pseudomonadati</taxon>
        <taxon>Spirochaetota</taxon>
        <taxon>Spirochaetia</taxon>
        <taxon>Spirochaetales</taxon>
        <taxon>Spirochaetaceae</taxon>
        <taxon>Spirochaeta</taxon>
    </lineage>
</organism>
<dbReference type="GO" id="GO:0043565">
    <property type="term" value="F:sequence-specific DNA binding"/>
    <property type="evidence" value="ECO:0007669"/>
    <property type="project" value="InterPro"/>
</dbReference>
<evidence type="ECO:0000313" key="13">
    <source>
        <dbReference type="Proteomes" id="UP000587760"/>
    </source>
</evidence>
<evidence type="ECO:0000259" key="11">
    <source>
        <dbReference type="PROSITE" id="PS50110"/>
    </source>
</evidence>
<dbReference type="SMART" id="SM00342">
    <property type="entry name" value="HTH_ARAC"/>
    <property type="match status" value="1"/>
</dbReference>
<dbReference type="Proteomes" id="UP000587760">
    <property type="component" value="Unassembled WGS sequence"/>
</dbReference>
<dbReference type="SMART" id="SM00448">
    <property type="entry name" value="REC"/>
    <property type="match status" value="1"/>
</dbReference>
<evidence type="ECO:0000256" key="1">
    <source>
        <dbReference type="ARBA" id="ARBA00004496"/>
    </source>
</evidence>
<accession>A0A841RDV7</accession>
<protein>
    <submittedName>
        <fullName evidence="12">Two-component system response regulator YesN</fullName>
    </submittedName>
</protein>
<evidence type="ECO:0000256" key="8">
    <source>
        <dbReference type="PROSITE-ProRule" id="PRU00169"/>
    </source>
</evidence>